<dbReference type="SUPFAM" id="SSF48452">
    <property type="entry name" value="TPR-like"/>
    <property type="match status" value="1"/>
</dbReference>
<protein>
    <submittedName>
        <fullName evidence="1">Uncharacterized protein</fullName>
    </submittedName>
</protein>
<accession>X1TCY5</accession>
<sequence>MTLSPLNKTQSDQLLEAIMGVVPSPSAELIYHKSGGNPFYLEEILRELERQQKIYWNGKEWVFADNLEVIIPSSIEETIKRKLKFLEPEIKRYLEIAAVFGQEFEAETIARAGKRNVGQILDAIDELRRLGFIKESMPDIFFFSEDIVRQIVYKNILKSDLMQYHKAVGEMIEIIYRDVIANYLEQLATHFTIANDSLKALHYSKKAALKAKDNYAHTIAVKFFENALKYEDDIEEIFKIKFSLAEIYFLTGDYKKAKQQLNICLKINPNSHKVCEKLGNVYENMGDYKNSLKCYQTGLKMTQG</sequence>
<dbReference type="PROSITE" id="PS50005">
    <property type="entry name" value="TPR"/>
    <property type="match status" value="1"/>
</dbReference>
<dbReference type="InterPro" id="IPR011990">
    <property type="entry name" value="TPR-like_helical_dom_sf"/>
</dbReference>
<feature type="non-terminal residue" evidence="1">
    <location>
        <position position="304"/>
    </location>
</feature>
<proteinExistence type="predicted"/>
<dbReference type="PANTHER" id="PTHR43642:SF1">
    <property type="entry name" value="HYBRID SIGNAL TRANSDUCTION HISTIDINE KINASE G"/>
    <property type="match status" value="1"/>
</dbReference>
<reference evidence="1" key="1">
    <citation type="journal article" date="2014" name="Front. Microbiol.">
        <title>High frequency of phylogenetically diverse reductive dehalogenase-homologous genes in deep subseafloor sedimentary metagenomes.</title>
        <authorList>
            <person name="Kawai M."/>
            <person name="Futagami T."/>
            <person name="Toyoda A."/>
            <person name="Takaki Y."/>
            <person name="Nishi S."/>
            <person name="Hori S."/>
            <person name="Arai W."/>
            <person name="Tsubouchi T."/>
            <person name="Morono Y."/>
            <person name="Uchiyama I."/>
            <person name="Ito T."/>
            <person name="Fujiyama A."/>
            <person name="Inagaki F."/>
            <person name="Takami H."/>
        </authorList>
    </citation>
    <scope>NUCLEOTIDE SEQUENCE</scope>
    <source>
        <strain evidence="1">Expedition CK06-06</strain>
    </source>
</reference>
<dbReference type="EMBL" id="BARW01006579">
    <property type="protein sequence ID" value="GAI77894.1"/>
    <property type="molecule type" value="Genomic_DNA"/>
</dbReference>
<dbReference type="SMART" id="SM00028">
    <property type="entry name" value="TPR"/>
    <property type="match status" value="2"/>
</dbReference>
<gene>
    <name evidence="1" type="ORF">S12H4_13825</name>
</gene>
<organism evidence="1">
    <name type="scientific">marine sediment metagenome</name>
    <dbReference type="NCBI Taxonomy" id="412755"/>
    <lineage>
        <taxon>unclassified sequences</taxon>
        <taxon>metagenomes</taxon>
        <taxon>ecological metagenomes</taxon>
    </lineage>
</organism>
<dbReference type="Gene3D" id="1.25.40.10">
    <property type="entry name" value="Tetratricopeptide repeat domain"/>
    <property type="match status" value="1"/>
</dbReference>
<name>X1TCY5_9ZZZZ</name>
<dbReference type="PANTHER" id="PTHR43642">
    <property type="entry name" value="HYBRID SIGNAL TRANSDUCTION HISTIDINE KINASE G"/>
    <property type="match status" value="1"/>
</dbReference>
<dbReference type="InterPro" id="IPR019734">
    <property type="entry name" value="TPR_rpt"/>
</dbReference>
<dbReference type="InterPro" id="IPR053159">
    <property type="entry name" value="Hybrid_Histidine_Kinase"/>
</dbReference>
<dbReference type="Pfam" id="PF13181">
    <property type="entry name" value="TPR_8"/>
    <property type="match status" value="2"/>
</dbReference>
<dbReference type="AlphaFoldDB" id="X1TCY5"/>
<comment type="caution">
    <text evidence="1">The sequence shown here is derived from an EMBL/GenBank/DDBJ whole genome shotgun (WGS) entry which is preliminary data.</text>
</comment>
<evidence type="ECO:0000313" key="1">
    <source>
        <dbReference type="EMBL" id="GAI77894.1"/>
    </source>
</evidence>